<dbReference type="PROSITE" id="PS01124">
    <property type="entry name" value="HTH_ARAC_FAMILY_2"/>
    <property type="match status" value="1"/>
</dbReference>
<name>A0ABS0CTI8_9NOCA</name>
<dbReference type="RefSeq" id="WP_195130867.1">
    <property type="nucleotide sequence ID" value="NZ_JADLQX010000013.1"/>
</dbReference>
<dbReference type="Pfam" id="PF12833">
    <property type="entry name" value="HTH_18"/>
    <property type="match status" value="1"/>
</dbReference>
<dbReference type="SUPFAM" id="SSF46689">
    <property type="entry name" value="Homeodomain-like"/>
    <property type="match status" value="1"/>
</dbReference>
<dbReference type="SMART" id="SM00342">
    <property type="entry name" value="HTH_ARAC"/>
    <property type="match status" value="1"/>
</dbReference>
<comment type="caution">
    <text evidence="5">The sequence shown here is derived from an EMBL/GenBank/DDBJ whole genome shotgun (WGS) entry which is preliminary data.</text>
</comment>
<feature type="domain" description="HTH araC/xylS-type" evidence="4">
    <location>
        <begin position="202"/>
        <end position="301"/>
    </location>
</feature>
<dbReference type="InterPro" id="IPR009057">
    <property type="entry name" value="Homeodomain-like_sf"/>
</dbReference>
<gene>
    <name evidence="5" type="ORF">IU459_18970</name>
</gene>
<organism evidence="5 6">
    <name type="scientific">Nocardia amamiensis</name>
    <dbReference type="NCBI Taxonomy" id="404578"/>
    <lineage>
        <taxon>Bacteria</taxon>
        <taxon>Bacillati</taxon>
        <taxon>Actinomycetota</taxon>
        <taxon>Actinomycetes</taxon>
        <taxon>Mycobacteriales</taxon>
        <taxon>Nocardiaceae</taxon>
        <taxon>Nocardia</taxon>
    </lineage>
</organism>
<dbReference type="PANTHER" id="PTHR47894:SF1">
    <property type="entry name" value="HTH-TYPE TRANSCRIPTIONAL REGULATOR VQSM"/>
    <property type="match status" value="1"/>
</dbReference>
<evidence type="ECO:0000259" key="4">
    <source>
        <dbReference type="PROSITE" id="PS01124"/>
    </source>
</evidence>
<keyword evidence="3" id="KW-0804">Transcription</keyword>
<accession>A0ABS0CTI8</accession>
<evidence type="ECO:0000256" key="3">
    <source>
        <dbReference type="ARBA" id="ARBA00023163"/>
    </source>
</evidence>
<dbReference type="EMBL" id="JADLQX010000013">
    <property type="protein sequence ID" value="MBF6299606.1"/>
    <property type="molecule type" value="Genomic_DNA"/>
</dbReference>
<keyword evidence="2" id="KW-0238">DNA-binding</keyword>
<evidence type="ECO:0000313" key="5">
    <source>
        <dbReference type="EMBL" id="MBF6299606.1"/>
    </source>
</evidence>
<reference evidence="5 6" key="1">
    <citation type="submission" date="2020-10" db="EMBL/GenBank/DDBJ databases">
        <title>Identification of Nocardia species via Next-generation sequencing and recognition of intraspecies genetic diversity.</title>
        <authorList>
            <person name="Li P."/>
            <person name="Li P."/>
            <person name="Lu B."/>
        </authorList>
    </citation>
    <scope>NUCLEOTIDE SEQUENCE [LARGE SCALE GENOMIC DNA]</scope>
    <source>
        <strain evidence="5 6">BJ06-0157</strain>
    </source>
</reference>
<dbReference type="Proteomes" id="UP000702209">
    <property type="component" value="Unassembled WGS sequence"/>
</dbReference>
<dbReference type="InterPro" id="IPR018060">
    <property type="entry name" value="HTH_AraC"/>
</dbReference>
<keyword evidence="6" id="KW-1185">Reference proteome</keyword>
<evidence type="ECO:0000256" key="1">
    <source>
        <dbReference type="ARBA" id="ARBA00023015"/>
    </source>
</evidence>
<sequence>MRYSELTVDDAEEWTALSDSFLPMGHRYRAPHKWWAHLTAQDTAAYTLLRTDQSGDKVVSRTLSHTRRGRDDFYWAVFPRQGVFTAVESETVVRLPPGHALLMRLDRTWRLHMPSSVAYAFRVPRMEIDRRLPPDGPPSAALDMRSGLGRVVQTMIRATHAEQAHLTGREFDAVCDRIGELLCMLSIGDVRPQQGHLSEVAESVRQYVRQHIGVGDLRLPAVAAALGWSPRQLRFALQQSGTTYREVRQDAALRAARDLLTRPGQTATIGEVAACCGLTETWFSTAFKARYGETPREFRQRRLSEPASGSAWSERVAAAIDASRADDTISLESVARRLAVGPRTLQRRLAEEGTTWRRELDSARQRHRPVTAQDR</sequence>
<evidence type="ECO:0000256" key="2">
    <source>
        <dbReference type="ARBA" id="ARBA00023125"/>
    </source>
</evidence>
<dbReference type="Gene3D" id="1.10.10.60">
    <property type="entry name" value="Homeodomain-like"/>
    <property type="match status" value="1"/>
</dbReference>
<evidence type="ECO:0000313" key="6">
    <source>
        <dbReference type="Proteomes" id="UP000702209"/>
    </source>
</evidence>
<keyword evidence="1" id="KW-0805">Transcription regulation</keyword>
<dbReference type="PANTHER" id="PTHR47894">
    <property type="entry name" value="HTH-TYPE TRANSCRIPTIONAL REGULATOR GADX"/>
    <property type="match status" value="1"/>
</dbReference>
<proteinExistence type="predicted"/>
<protein>
    <submittedName>
        <fullName evidence="5">AraC family transcriptional regulator</fullName>
    </submittedName>
</protein>